<feature type="transmembrane region" description="Helical" evidence="6">
    <location>
        <begin position="91"/>
        <end position="112"/>
    </location>
</feature>
<sequence length="514" mass="58781">MTMNIISFVRRIRGRIIFSRAILFSCGLIVTHSLLDSAVVAFLINYLTDTKGKQLNLRNATIIVNLQDGLSSVFAVTVTHLSMAYTGRFNMIVFCTSAYIIGLTLLWVTAWSSTEFSVYYVAVILIAFGKVGGDPLLRNFLRYQLEQKIRKQSTGTDREKEKGDDKYFKDIWFNIAWIVGGVIAITIKFDKYSWLKTFEVSALLMGGTYLFFYSGFMYYSYDTPIGSPLSIIYRVFKGAVWNLTSKYPNSTEKYYWNNYVQQHCRYKAKTGCFQLLPRVRFFNWLDKASVMRETPDLTFISERQERKKKLCSVKKVREVKRILTLTPFLLTFCAYSLVAASGNTYFIEQASNLNPHIGSNNYEISSSILFVLQSFTSIVIAGIFSFMELTKQSINIFRYGGAMVCSVVCCIAAWLVERYRLSLIKEEGALENPDKTISLSILVLTPQYFLLGLMEGLAEEGIENFFNNHVPKSMKKFDESFGQIVLATGKFLCVPLVLIFGNWIKKSCKHFSFR</sequence>
<reference evidence="7" key="1">
    <citation type="journal article" date="2023" name="Science">
        <title>Elucidation of the pathway for biosynthesis of saponin adjuvants from the soapbark tree.</title>
        <authorList>
            <person name="Reed J."/>
            <person name="Orme A."/>
            <person name="El-Demerdash A."/>
            <person name="Owen C."/>
            <person name="Martin L.B.B."/>
            <person name="Misra R.C."/>
            <person name="Kikuchi S."/>
            <person name="Rejzek M."/>
            <person name="Martin A.C."/>
            <person name="Harkess A."/>
            <person name="Leebens-Mack J."/>
            <person name="Louveau T."/>
            <person name="Stephenson M.J."/>
            <person name="Osbourn A."/>
        </authorList>
    </citation>
    <scope>NUCLEOTIDE SEQUENCE</scope>
    <source>
        <strain evidence="7">S10</strain>
    </source>
</reference>
<evidence type="ECO:0000313" key="7">
    <source>
        <dbReference type="EMBL" id="KAJ7961276.1"/>
    </source>
</evidence>
<dbReference type="GO" id="GO:0022857">
    <property type="term" value="F:transmembrane transporter activity"/>
    <property type="evidence" value="ECO:0007669"/>
    <property type="project" value="InterPro"/>
</dbReference>
<dbReference type="Pfam" id="PF00854">
    <property type="entry name" value="PTR2"/>
    <property type="match status" value="1"/>
</dbReference>
<comment type="caution">
    <text evidence="7">The sequence shown here is derived from an EMBL/GenBank/DDBJ whole genome shotgun (WGS) entry which is preliminary data.</text>
</comment>
<comment type="subcellular location">
    <subcellularLocation>
        <location evidence="1">Membrane</location>
        <topology evidence="1">Multi-pass membrane protein</topology>
    </subcellularLocation>
</comment>
<evidence type="ECO:0000256" key="1">
    <source>
        <dbReference type="ARBA" id="ARBA00004141"/>
    </source>
</evidence>
<feature type="transmembrane region" description="Helical" evidence="6">
    <location>
        <begin position="118"/>
        <end position="141"/>
    </location>
</feature>
<keyword evidence="4 6" id="KW-1133">Transmembrane helix</keyword>
<feature type="transmembrane region" description="Helical" evidence="6">
    <location>
        <begin position="396"/>
        <end position="416"/>
    </location>
</feature>
<name>A0AAD7LPS9_QUISA</name>
<gene>
    <name evidence="7" type="ORF">O6P43_016637</name>
</gene>
<dbReference type="InterPro" id="IPR000109">
    <property type="entry name" value="POT_fam"/>
</dbReference>
<keyword evidence="8" id="KW-1185">Reference proteome</keyword>
<evidence type="ECO:0000256" key="5">
    <source>
        <dbReference type="ARBA" id="ARBA00023136"/>
    </source>
</evidence>
<evidence type="ECO:0000256" key="2">
    <source>
        <dbReference type="ARBA" id="ARBA00005982"/>
    </source>
</evidence>
<dbReference type="Gene3D" id="1.20.1250.20">
    <property type="entry name" value="MFS general substrate transporter like domains"/>
    <property type="match status" value="1"/>
</dbReference>
<feature type="transmembrane region" description="Helical" evidence="6">
    <location>
        <begin position="481"/>
        <end position="504"/>
    </location>
</feature>
<dbReference type="AlphaFoldDB" id="A0AAD7LPS9"/>
<feature type="transmembrane region" description="Helical" evidence="6">
    <location>
        <begin position="171"/>
        <end position="189"/>
    </location>
</feature>
<evidence type="ECO:0000256" key="6">
    <source>
        <dbReference type="SAM" id="Phobius"/>
    </source>
</evidence>
<evidence type="ECO:0000256" key="3">
    <source>
        <dbReference type="ARBA" id="ARBA00022692"/>
    </source>
</evidence>
<feature type="transmembrane region" description="Helical" evidence="6">
    <location>
        <begin position="367"/>
        <end position="389"/>
    </location>
</feature>
<protein>
    <submittedName>
        <fullName evidence="7">Protein NRT1/ PTR FAMILY 5.7-like</fullName>
    </submittedName>
</protein>
<accession>A0AAD7LPS9</accession>
<dbReference type="KEGG" id="qsa:O6P43_016637"/>
<keyword evidence="5 6" id="KW-0472">Membrane</keyword>
<feature type="transmembrane region" description="Helical" evidence="6">
    <location>
        <begin position="322"/>
        <end position="347"/>
    </location>
</feature>
<feature type="transmembrane region" description="Helical" evidence="6">
    <location>
        <begin position="201"/>
        <end position="221"/>
    </location>
</feature>
<evidence type="ECO:0000256" key="4">
    <source>
        <dbReference type="ARBA" id="ARBA00022989"/>
    </source>
</evidence>
<evidence type="ECO:0000313" key="8">
    <source>
        <dbReference type="Proteomes" id="UP001163823"/>
    </source>
</evidence>
<organism evidence="7 8">
    <name type="scientific">Quillaja saponaria</name>
    <name type="common">Soap bark tree</name>
    <dbReference type="NCBI Taxonomy" id="32244"/>
    <lineage>
        <taxon>Eukaryota</taxon>
        <taxon>Viridiplantae</taxon>
        <taxon>Streptophyta</taxon>
        <taxon>Embryophyta</taxon>
        <taxon>Tracheophyta</taxon>
        <taxon>Spermatophyta</taxon>
        <taxon>Magnoliopsida</taxon>
        <taxon>eudicotyledons</taxon>
        <taxon>Gunneridae</taxon>
        <taxon>Pentapetalae</taxon>
        <taxon>rosids</taxon>
        <taxon>fabids</taxon>
        <taxon>Fabales</taxon>
        <taxon>Quillajaceae</taxon>
        <taxon>Quillaja</taxon>
    </lineage>
</organism>
<feature type="transmembrane region" description="Helical" evidence="6">
    <location>
        <begin position="21"/>
        <end position="48"/>
    </location>
</feature>
<comment type="similarity">
    <text evidence="2">Belongs to the major facilitator superfamily. Proton-dependent oligopeptide transporter (POT/PTR) (TC 2.A.17) family.</text>
</comment>
<dbReference type="InterPro" id="IPR036259">
    <property type="entry name" value="MFS_trans_sf"/>
</dbReference>
<dbReference type="PANTHER" id="PTHR11654">
    <property type="entry name" value="OLIGOPEPTIDE TRANSPORTER-RELATED"/>
    <property type="match status" value="1"/>
</dbReference>
<feature type="transmembrane region" description="Helical" evidence="6">
    <location>
        <begin position="60"/>
        <end position="79"/>
    </location>
</feature>
<dbReference type="EMBL" id="JARAOO010000007">
    <property type="protein sequence ID" value="KAJ7961276.1"/>
    <property type="molecule type" value="Genomic_DNA"/>
</dbReference>
<keyword evidence="3 6" id="KW-0812">Transmembrane</keyword>
<dbReference type="Proteomes" id="UP001163823">
    <property type="component" value="Chromosome 7"/>
</dbReference>
<dbReference type="GO" id="GO:0016020">
    <property type="term" value="C:membrane"/>
    <property type="evidence" value="ECO:0007669"/>
    <property type="project" value="UniProtKB-SubCell"/>
</dbReference>
<proteinExistence type="inferred from homology"/>